<evidence type="ECO:0000259" key="1">
    <source>
        <dbReference type="PROSITE" id="PS50879"/>
    </source>
</evidence>
<evidence type="ECO:0000313" key="3">
    <source>
        <dbReference type="Proteomes" id="UP000499080"/>
    </source>
</evidence>
<dbReference type="SUPFAM" id="SSF53098">
    <property type="entry name" value="Ribonuclease H-like"/>
    <property type="match status" value="1"/>
</dbReference>
<comment type="caution">
    <text evidence="2">The sequence shown here is derived from an EMBL/GenBank/DDBJ whole genome shotgun (WGS) entry which is preliminary data.</text>
</comment>
<protein>
    <recommendedName>
        <fullName evidence="1">RNase H type-1 domain-containing protein</fullName>
    </recommendedName>
</protein>
<organism evidence="2 3">
    <name type="scientific">Araneus ventricosus</name>
    <name type="common">Orbweaver spider</name>
    <name type="synonym">Epeira ventricosa</name>
    <dbReference type="NCBI Taxonomy" id="182803"/>
    <lineage>
        <taxon>Eukaryota</taxon>
        <taxon>Metazoa</taxon>
        <taxon>Ecdysozoa</taxon>
        <taxon>Arthropoda</taxon>
        <taxon>Chelicerata</taxon>
        <taxon>Arachnida</taxon>
        <taxon>Araneae</taxon>
        <taxon>Araneomorphae</taxon>
        <taxon>Entelegynae</taxon>
        <taxon>Araneoidea</taxon>
        <taxon>Araneidae</taxon>
        <taxon>Araneus</taxon>
    </lineage>
</organism>
<accession>A0A4Y2P3C7</accession>
<dbReference type="Gene3D" id="3.30.420.10">
    <property type="entry name" value="Ribonuclease H-like superfamily/Ribonuclease H"/>
    <property type="match status" value="1"/>
</dbReference>
<dbReference type="AlphaFoldDB" id="A0A4Y2P3C7"/>
<keyword evidence="3" id="KW-1185">Reference proteome</keyword>
<dbReference type="InterPro" id="IPR012337">
    <property type="entry name" value="RNaseH-like_sf"/>
</dbReference>
<dbReference type="OrthoDB" id="6437659at2759"/>
<dbReference type="Pfam" id="PF00075">
    <property type="entry name" value="RNase_H"/>
    <property type="match status" value="1"/>
</dbReference>
<name>A0A4Y2P3C7_ARAVE</name>
<gene>
    <name evidence="2" type="ORF">AVEN_270274_1</name>
</gene>
<evidence type="ECO:0000313" key="2">
    <source>
        <dbReference type="EMBL" id="GBN45562.1"/>
    </source>
</evidence>
<dbReference type="InterPro" id="IPR002156">
    <property type="entry name" value="RNaseH_domain"/>
</dbReference>
<dbReference type="CDD" id="cd09276">
    <property type="entry name" value="Rnase_HI_RT_non_LTR"/>
    <property type="match status" value="1"/>
</dbReference>
<sequence>MPLHLKAQQEAIFINVTYLRKKIEFEGLSYQPRDYEKIKSLAIHPSFFSIINQISTTEPYKEDNSLMFFTDGFKTEMGTGRNNFYCVFENGIKVLEWKGKLGTFHTVFQAELLELKEAIIRASQGIGITKIWTDSLFSVMAVLTLIPLINLPETCRTLLTQNRNILVRWIKVHAGYRGNEEANTLAKNAIAVGVVMKALNPRCELKQHLQELFVFFKWQTLCDNGSTGCSVHKVLKTA</sequence>
<dbReference type="GO" id="GO:0003676">
    <property type="term" value="F:nucleic acid binding"/>
    <property type="evidence" value="ECO:0007669"/>
    <property type="project" value="InterPro"/>
</dbReference>
<dbReference type="PROSITE" id="PS50879">
    <property type="entry name" value="RNASE_H_1"/>
    <property type="match status" value="1"/>
</dbReference>
<dbReference type="GO" id="GO:0004523">
    <property type="term" value="F:RNA-DNA hybrid ribonuclease activity"/>
    <property type="evidence" value="ECO:0007669"/>
    <property type="project" value="InterPro"/>
</dbReference>
<proteinExistence type="predicted"/>
<dbReference type="InterPro" id="IPR036397">
    <property type="entry name" value="RNaseH_sf"/>
</dbReference>
<reference evidence="2 3" key="1">
    <citation type="journal article" date="2019" name="Sci. Rep.">
        <title>Orb-weaving spider Araneus ventricosus genome elucidates the spidroin gene catalogue.</title>
        <authorList>
            <person name="Kono N."/>
            <person name="Nakamura H."/>
            <person name="Ohtoshi R."/>
            <person name="Moran D.A.P."/>
            <person name="Shinohara A."/>
            <person name="Yoshida Y."/>
            <person name="Fujiwara M."/>
            <person name="Mori M."/>
            <person name="Tomita M."/>
            <person name="Arakawa K."/>
        </authorList>
    </citation>
    <scope>NUCLEOTIDE SEQUENCE [LARGE SCALE GENOMIC DNA]</scope>
</reference>
<dbReference type="EMBL" id="BGPR01010323">
    <property type="protein sequence ID" value="GBN45562.1"/>
    <property type="molecule type" value="Genomic_DNA"/>
</dbReference>
<dbReference type="Proteomes" id="UP000499080">
    <property type="component" value="Unassembled WGS sequence"/>
</dbReference>
<feature type="domain" description="RNase H type-1" evidence="1">
    <location>
        <begin position="62"/>
        <end position="191"/>
    </location>
</feature>